<dbReference type="InterPro" id="IPR015943">
    <property type="entry name" value="WD40/YVTN_repeat-like_dom_sf"/>
</dbReference>
<dbReference type="AlphaFoldDB" id="A0A7S3LT25"/>
<dbReference type="PANTHER" id="PTHR44675:SF1">
    <property type="entry name" value="P21-ACTIVATED PROTEIN KINASE-INTERACTING PROTEIN 1"/>
    <property type="match status" value="1"/>
</dbReference>
<protein>
    <submittedName>
        <fullName evidence="2">Uncharacterized protein</fullName>
    </submittedName>
</protein>
<dbReference type="InterPro" id="IPR051959">
    <property type="entry name" value="PAK1-Kinase_Regulator"/>
</dbReference>
<organism evidence="2">
    <name type="scientific">Palpitomonas bilix</name>
    <dbReference type="NCBI Taxonomy" id="652834"/>
    <lineage>
        <taxon>Eukaryota</taxon>
        <taxon>Eukaryota incertae sedis</taxon>
    </lineage>
</organism>
<evidence type="ECO:0000256" key="1">
    <source>
        <dbReference type="SAM" id="MobiDB-lite"/>
    </source>
</evidence>
<dbReference type="Gene3D" id="2.130.10.10">
    <property type="entry name" value="YVTN repeat-like/Quinoprotein amine dehydrogenase"/>
    <property type="match status" value="1"/>
</dbReference>
<feature type="region of interest" description="Disordered" evidence="1">
    <location>
        <begin position="364"/>
        <end position="424"/>
    </location>
</feature>
<feature type="compositionally biased region" description="Basic residues" evidence="1">
    <location>
        <begin position="380"/>
        <end position="391"/>
    </location>
</feature>
<dbReference type="EMBL" id="HBIB01037960">
    <property type="protein sequence ID" value="CAE0262441.1"/>
    <property type="molecule type" value="Transcribed_RNA"/>
</dbReference>
<gene>
    <name evidence="2" type="ORF">PBIL07802_LOCUS24736</name>
</gene>
<name>A0A7S3LT25_9EUKA</name>
<dbReference type="SUPFAM" id="SSF50978">
    <property type="entry name" value="WD40 repeat-like"/>
    <property type="match status" value="1"/>
</dbReference>
<reference evidence="2" key="1">
    <citation type="submission" date="2021-01" db="EMBL/GenBank/DDBJ databases">
        <authorList>
            <person name="Corre E."/>
            <person name="Pelletier E."/>
            <person name="Niang G."/>
            <person name="Scheremetjew M."/>
            <person name="Finn R."/>
            <person name="Kale V."/>
            <person name="Holt S."/>
            <person name="Cochrane G."/>
            <person name="Meng A."/>
            <person name="Brown T."/>
            <person name="Cohen L."/>
        </authorList>
    </citation>
    <scope>NUCLEOTIDE SEQUENCE</scope>
    <source>
        <strain evidence="2">NIES-2562</strain>
    </source>
</reference>
<feature type="compositionally biased region" description="Basic residues" evidence="1">
    <location>
        <begin position="402"/>
        <end position="424"/>
    </location>
</feature>
<dbReference type="SMART" id="SM00320">
    <property type="entry name" value="WD40"/>
    <property type="match status" value="4"/>
</dbReference>
<proteinExistence type="predicted"/>
<accession>A0A7S3LT25</accession>
<dbReference type="Pfam" id="PF00400">
    <property type="entry name" value="WD40"/>
    <property type="match status" value="2"/>
</dbReference>
<evidence type="ECO:0000313" key="2">
    <source>
        <dbReference type="EMBL" id="CAE0262441.1"/>
    </source>
</evidence>
<dbReference type="InterPro" id="IPR036322">
    <property type="entry name" value="WD40_repeat_dom_sf"/>
</dbReference>
<dbReference type="PANTHER" id="PTHR44675">
    <property type="entry name" value="PAK1 INTERACTING PROTEIN 1"/>
    <property type="match status" value="1"/>
</dbReference>
<dbReference type="InterPro" id="IPR001680">
    <property type="entry name" value="WD40_rpt"/>
</dbReference>
<sequence length="424" mass="45626">MAPKLVVCVGSYDKKLFAFETTTLPADGERKKKLPFAFGSPSHDGAVRCMAVSGHLLVTGSTDESVRFFDLKKRVECGQLLEHTGPVQVVQFIGKKGSLLASCSDDGSIKVYEKEKGWDVIADLMPKDKHGKEKTGVPVVGLAVHPSGKVALSIGKNDGLRLWDLHKGICAQKRKVLPSFDRVAWLNGGEHFIMFGPESAQIMQSTFISTAMDIKLDTRISCVHELKQGMLAVGDESGVAHLYDIANMTKIGAVVCHASRLKDITPIMSFGGRDILATISSLGEVRVWDAEELIEASQAGESSFTEAVEPLLETSSPSRLLTLAMVIIGAEEGAGGSGGMEKAKKEIKKAKKSLLRKKRIMANPKEEDSVVEAEGDVAAKAKKSKKGKVLKRGSEASSKSGLKGRVKKVKKVKKSALKKKAGKE</sequence>